<dbReference type="GO" id="GO:0003677">
    <property type="term" value="F:DNA binding"/>
    <property type="evidence" value="ECO:0007669"/>
    <property type="project" value="UniProtKB-KW"/>
</dbReference>
<dbReference type="InterPro" id="IPR016177">
    <property type="entry name" value="DNA-bd_dom_sf"/>
</dbReference>
<keyword evidence="1" id="KW-0805">Transcription regulation</keyword>
<keyword evidence="2" id="KW-0238">DNA-binding</keyword>
<dbReference type="InterPro" id="IPR036955">
    <property type="entry name" value="AP2/ERF_dom_sf"/>
</dbReference>
<evidence type="ECO:0000256" key="2">
    <source>
        <dbReference type="ARBA" id="ARBA00023125"/>
    </source>
</evidence>
<proteinExistence type="predicted"/>
<dbReference type="EMBL" id="BARU01000777">
    <property type="protein sequence ID" value="GAH24783.1"/>
    <property type="molecule type" value="Genomic_DNA"/>
</dbReference>
<dbReference type="AlphaFoldDB" id="X1FVG9"/>
<dbReference type="PROSITE" id="PS51032">
    <property type="entry name" value="AP2_ERF"/>
    <property type="match status" value="1"/>
</dbReference>
<dbReference type="GO" id="GO:0003700">
    <property type="term" value="F:DNA-binding transcription factor activity"/>
    <property type="evidence" value="ECO:0007669"/>
    <property type="project" value="InterPro"/>
</dbReference>
<evidence type="ECO:0000259" key="4">
    <source>
        <dbReference type="PROSITE" id="PS51032"/>
    </source>
</evidence>
<reference evidence="5" key="1">
    <citation type="journal article" date="2014" name="Front. Microbiol.">
        <title>High frequency of phylogenetically diverse reductive dehalogenase-homologous genes in deep subseafloor sedimentary metagenomes.</title>
        <authorList>
            <person name="Kawai M."/>
            <person name="Futagami T."/>
            <person name="Toyoda A."/>
            <person name="Takaki Y."/>
            <person name="Nishi S."/>
            <person name="Hori S."/>
            <person name="Arai W."/>
            <person name="Tsubouchi T."/>
            <person name="Morono Y."/>
            <person name="Uchiyama I."/>
            <person name="Ito T."/>
            <person name="Fujiyama A."/>
            <person name="Inagaki F."/>
            <person name="Takami H."/>
        </authorList>
    </citation>
    <scope>NUCLEOTIDE SEQUENCE</scope>
    <source>
        <strain evidence="5">Expedition CK06-06</strain>
    </source>
</reference>
<comment type="caution">
    <text evidence="5">The sequence shown here is derived from an EMBL/GenBank/DDBJ whole genome shotgun (WGS) entry which is preliminary data.</text>
</comment>
<dbReference type="SUPFAM" id="SSF54171">
    <property type="entry name" value="DNA-binding domain"/>
    <property type="match status" value="1"/>
</dbReference>
<dbReference type="InterPro" id="IPR001471">
    <property type="entry name" value="AP2/ERF_dom"/>
</dbReference>
<feature type="domain" description="AP2/ERF" evidence="4">
    <location>
        <begin position="1"/>
        <end position="37"/>
    </location>
</feature>
<sequence length="40" mass="4739">ERKRINLGYFRDEIEAAKAYDRAAMKYHGQFASLNFESEI</sequence>
<feature type="non-terminal residue" evidence="5">
    <location>
        <position position="1"/>
    </location>
</feature>
<accession>X1FVG9</accession>
<keyword evidence="3" id="KW-0804">Transcription</keyword>
<name>X1FVG9_9ZZZZ</name>
<evidence type="ECO:0000313" key="5">
    <source>
        <dbReference type="EMBL" id="GAH24783.1"/>
    </source>
</evidence>
<organism evidence="5">
    <name type="scientific">marine sediment metagenome</name>
    <dbReference type="NCBI Taxonomy" id="412755"/>
    <lineage>
        <taxon>unclassified sequences</taxon>
        <taxon>metagenomes</taxon>
        <taxon>ecological metagenomes</taxon>
    </lineage>
</organism>
<protein>
    <recommendedName>
        <fullName evidence="4">AP2/ERF domain-containing protein</fullName>
    </recommendedName>
</protein>
<gene>
    <name evidence="5" type="ORF">S03H2_02355</name>
</gene>
<dbReference type="Gene3D" id="3.30.730.10">
    <property type="entry name" value="AP2/ERF domain"/>
    <property type="match status" value="1"/>
</dbReference>
<evidence type="ECO:0000256" key="3">
    <source>
        <dbReference type="ARBA" id="ARBA00023163"/>
    </source>
</evidence>
<evidence type="ECO:0000256" key="1">
    <source>
        <dbReference type="ARBA" id="ARBA00023015"/>
    </source>
</evidence>